<evidence type="ECO:0000313" key="6">
    <source>
        <dbReference type="EMBL" id="KTD56853.1"/>
    </source>
</evidence>
<keyword evidence="4" id="KW-0460">Magnesium</keyword>
<dbReference type="RefSeq" id="WP_027271300.1">
    <property type="nucleotide sequence ID" value="NZ_CAAAJE010000016.1"/>
</dbReference>
<gene>
    <name evidence="6" type="ORF">Lsai_1830</name>
</gene>
<organism evidence="6 7">
    <name type="scientific">Legionella sainthelensi</name>
    <dbReference type="NCBI Taxonomy" id="28087"/>
    <lineage>
        <taxon>Bacteria</taxon>
        <taxon>Pseudomonadati</taxon>
        <taxon>Pseudomonadota</taxon>
        <taxon>Gammaproteobacteria</taxon>
        <taxon>Legionellales</taxon>
        <taxon>Legionellaceae</taxon>
        <taxon>Legionella</taxon>
    </lineage>
</organism>
<dbReference type="Proteomes" id="UP000054621">
    <property type="component" value="Unassembled WGS sequence"/>
</dbReference>
<keyword evidence="2" id="KW-0479">Metal-binding</keyword>
<evidence type="ECO:0000256" key="3">
    <source>
        <dbReference type="ARBA" id="ARBA00022801"/>
    </source>
</evidence>
<dbReference type="GO" id="GO:0019213">
    <property type="term" value="F:deacetylase activity"/>
    <property type="evidence" value="ECO:0007669"/>
    <property type="project" value="TreeGrafter"/>
</dbReference>
<dbReference type="PANTHER" id="PTHR31609:SF1">
    <property type="entry name" value="CARBOHYDRATE DEACETYLASE"/>
    <property type="match status" value="1"/>
</dbReference>
<dbReference type="EMBL" id="LNYV01000029">
    <property type="protein sequence ID" value="KTD56853.1"/>
    <property type="molecule type" value="Genomic_DNA"/>
</dbReference>
<sequence length="270" mass="31038">MIELKTVVLCADDFGLNSEVSEGILKLAHIKRLSAVSCMTNMPNFVAYSQQLLSLKNSVKIGLHFNLTEGNLMVHPQRKCFNLSELLIKSHMHSLKLSFIAQEFLAQLKQFTETMQRLPDFIDGHQHVHQFPVIRKVILDLYEQRLKGSGISIRSVWPSLNLPQFRLKAKVLSFTGGKALAQQLIKFKIPHNGYFSGIYDFAEHANYRDLFRKWLCFAKENTLIMCHPGEGINSADIIAPARFKELNYFLSDEFLTDCNEYHVRLAYQED</sequence>
<reference evidence="6 7" key="1">
    <citation type="submission" date="2015-11" db="EMBL/GenBank/DDBJ databases">
        <title>Genomic analysis of 38 Legionella species identifies large and diverse effector repertoires.</title>
        <authorList>
            <person name="Burstein D."/>
            <person name="Amaro F."/>
            <person name="Zusman T."/>
            <person name="Lifshitz Z."/>
            <person name="Cohen O."/>
            <person name="Gilbert J.A."/>
            <person name="Pupko T."/>
            <person name="Shuman H.A."/>
            <person name="Segal G."/>
        </authorList>
    </citation>
    <scope>NUCLEOTIDE SEQUENCE [LARGE SCALE GENOMIC DNA]</scope>
    <source>
        <strain evidence="6 7">Mt.St.Helens-4</strain>
    </source>
</reference>
<evidence type="ECO:0000256" key="2">
    <source>
        <dbReference type="ARBA" id="ARBA00022723"/>
    </source>
</evidence>
<dbReference type="Pfam" id="PF04794">
    <property type="entry name" value="YdjC"/>
    <property type="match status" value="1"/>
</dbReference>
<dbReference type="InterPro" id="IPR006879">
    <property type="entry name" value="YdjC-like"/>
</dbReference>
<dbReference type="SUPFAM" id="SSF88713">
    <property type="entry name" value="Glycoside hydrolase/deacetylase"/>
    <property type="match status" value="1"/>
</dbReference>
<dbReference type="AlphaFoldDB" id="A0A0W0YIY7"/>
<evidence type="ECO:0000256" key="1">
    <source>
        <dbReference type="ARBA" id="ARBA00001946"/>
    </source>
</evidence>
<keyword evidence="3" id="KW-0378">Hydrolase</keyword>
<evidence type="ECO:0000256" key="5">
    <source>
        <dbReference type="ARBA" id="ARBA00023277"/>
    </source>
</evidence>
<dbReference type="InterPro" id="IPR011330">
    <property type="entry name" value="Glyco_hydro/deAcase_b/a-brl"/>
</dbReference>
<dbReference type="PATRIC" id="fig|28087.4.peg.1961"/>
<dbReference type="GO" id="GO:0046872">
    <property type="term" value="F:metal ion binding"/>
    <property type="evidence" value="ECO:0007669"/>
    <property type="project" value="UniProtKB-KW"/>
</dbReference>
<accession>A0A0W0YIY7</accession>
<comment type="cofactor">
    <cofactor evidence="1">
        <name>Mg(2+)</name>
        <dbReference type="ChEBI" id="CHEBI:18420"/>
    </cofactor>
</comment>
<dbReference type="OrthoDB" id="5295855at2"/>
<dbReference type="eggNOG" id="COG3394">
    <property type="taxonomic scope" value="Bacteria"/>
</dbReference>
<keyword evidence="5" id="KW-0119">Carbohydrate metabolism</keyword>
<name>A0A0W0YIY7_9GAMM</name>
<dbReference type="GO" id="GO:0016787">
    <property type="term" value="F:hydrolase activity"/>
    <property type="evidence" value="ECO:0007669"/>
    <property type="project" value="UniProtKB-KW"/>
</dbReference>
<protein>
    <submittedName>
        <fullName evidence="6">Cellobiose phosphorylase</fullName>
    </submittedName>
</protein>
<evidence type="ECO:0000313" key="7">
    <source>
        <dbReference type="Proteomes" id="UP000054621"/>
    </source>
</evidence>
<dbReference type="PANTHER" id="PTHR31609">
    <property type="entry name" value="YDJC DEACETYLASE FAMILY MEMBER"/>
    <property type="match status" value="1"/>
</dbReference>
<dbReference type="GO" id="GO:0005975">
    <property type="term" value="P:carbohydrate metabolic process"/>
    <property type="evidence" value="ECO:0007669"/>
    <property type="project" value="InterPro"/>
</dbReference>
<evidence type="ECO:0000256" key="4">
    <source>
        <dbReference type="ARBA" id="ARBA00022842"/>
    </source>
</evidence>
<dbReference type="Gene3D" id="3.20.20.370">
    <property type="entry name" value="Glycoside hydrolase/deacetylase"/>
    <property type="match status" value="1"/>
</dbReference>
<dbReference type="STRING" id="28087.Lsai_1830"/>
<proteinExistence type="predicted"/>
<comment type="caution">
    <text evidence="6">The sequence shown here is derived from an EMBL/GenBank/DDBJ whole genome shotgun (WGS) entry which is preliminary data.</text>
</comment>
<dbReference type="CDD" id="cd10807">
    <property type="entry name" value="YdjC_like_3"/>
    <property type="match status" value="1"/>
</dbReference>